<accession>A0A1J1H4N6</accession>
<evidence type="ECO:0000313" key="3">
    <source>
        <dbReference type="EMBL" id="CRG99714.1"/>
    </source>
</evidence>
<keyword evidence="2" id="KW-0812">Transmembrane</keyword>
<proteinExistence type="predicted"/>
<dbReference type="Proteomes" id="UP000220158">
    <property type="component" value="Chromosome 8"/>
</dbReference>
<evidence type="ECO:0000256" key="2">
    <source>
        <dbReference type="SAM" id="Phobius"/>
    </source>
</evidence>
<reference evidence="3 4" key="1">
    <citation type="submission" date="2015-04" db="EMBL/GenBank/DDBJ databases">
        <authorList>
            <consortium name="Pathogen Informatics"/>
        </authorList>
    </citation>
    <scope>NUCLEOTIDE SEQUENCE [LARGE SCALE GENOMIC DNA]</scope>
    <source>
        <strain evidence="3 4">SGS1</strain>
    </source>
</reference>
<organism evidence="3 4">
    <name type="scientific">Plasmodium relictum</name>
    <dbReference type="NCBI Taxonomy" id="85471"/>
    <lineage>
        <taxon>Eukaryota</taxon>
        <taxon>Sar</taxon>
        <taxon>Alveolata</taxon>
        <taxon>Apicomplexa</taxon>
        <taxon>Aconoidasida</taxon>
        <taxon>Haemosporida</taxon>
        <taxon>Plasmodiidae</taxon>
        <taxon>Plasmodium</taxon>
        <taxon>Plasmodium (Haemamoeba)</taxon>
    </lineage>
</organism>
<dbReference type="OrthoDB" id="372681at2759"/>
<sequence>MSHHRDKYASNYRDHSHIRIKKKKKKKKSENSIYVLLFFFSISLILYFNSEKVVNFVENLKKNSDNITLSNSAGYMHPMKNGKINKEDEDDSIKTLSITNSDDIRTNLLLDSFNIKKFEDDTYKLKFFDNDLINKIEIVKNSNFIYDAINYLFKEIKGKNLYPANKKDKLILRNEKEIINATSKLKRLIIIKLLKCLLVLVLLYIIFRLISSLLKKVINFIFVLIIKIIKFCCCGGL</sequence>
<evidence type="ECO:0000256" key="1">
    <source>
        <dbReference type="SAM" id="MobiDB-lite"/>
    </source>
</evidence>
<dbReference type="AlphaFoldDB" id="A0A1J1H4N6"/>
<dbReference type="EMBL" id="LN835303">
    <property type="protein sequence ID" value="CRG99714.1"/>
    <property type="molecule type" value="Genomic_DNA"/>
</dbReference>
<keyword evidence="4" id="KW-1185">Reference proteome</keyword>
<keyword evidence="2" id="KW-0472">Membrane</keyword>
<feature type="transmembrane region" description="Helical" evidence="2">
    <location>
        <begin position="31"/>
        <end position="48"/>
    </location>
</feature>
<gene>
    <name evidence="3" type="ORF">PRELSG_0814000</name>
</gene>
<dbReference type="GeneID" id="39735816"/>
<protein>
    <submittedName>
        <fullName evidence="3">Uncharacterized protein</fullName>
    </submittedName>
</protein>
<name>A0A1J1H4N6_PLARL</name>
<keyword evidence="2" id="KW-1133">Transmembrane helix</keyword>
<dbReference type="VEuPathDB" id="PlasmoDB:PRELSG_0814000"/>
<dbReference type="RefSeq" id="XP_028532719.1">
    <property type="nucleotide sequence ID" value="XM_028676206.1"/>
</dbReference>
<evidence type="ECO:0000313" key="4">
    <source>
        <dbReference type="Proteomes" id="UP000220158"/>
    </source>
</evidence>
<dbReference type="KEGG" id="prel:PRELSG_0814000"/>
<feature type="region of interest" description="Disordered" evidence="1">
    <location>
        <begin position="1"/>
        <end position="24"/>
    </location>
</feature>
<feature type="transmembrane region" description="Helical" evidence="2">
    <location>
        <begin position="188"/>
        <end position="207"/>
    </location>
</feature>